<comment type="caution">
    <text evidence="2">The sequence shown here is derived from an EMBL/GenBank/DDBJ whole genome shotgun (WGS) entry which is preliminary data.</text>
</comment>
<evidence type="ECO:0000313" key="2">
    <source>
        <dbReference type="EMBL" id="KAJ1142273.1"/>
    </source>
</evidence>
<evidence type="ECO:0000313" key="3">
    <source>
        <dbReference type="Proteomes" id="UP001066276"/>
    </source>
</evidence>
<accession>A0AAV7QV26</accession>
<dbReference type="Proteomes" id="UP001066276">
    <property type="component" value="Chromosome 6"/>
</dbReference>
<organism evidence="2 3">
    <name type="scientific">Pleurodeles waltl</name>
    <name type="common">Iberian ribbed newt</name>
    <dbReference type="NCBI Taxonomy" id="8319"/>
    <lineage>
        <taxon>Eukaryota</taxon>
        <taxon>Metazoa</taxon>
        <taxon>Chordata</taxon>
        <taxon>Craniata</taxon>
        <taxon>Vertebrata</taxon>
        <taxon>Euteleostomi</taxon>
        <taxon>Amphibia</taxon>
        <taxon>Batrachia</taxon>
        <taxon>Caudata</taxon>
        <taxon>Salamandroidea</taxon>
        <taxon>Salamandridae</taxon>
        <taxon>Pleurodelinae</taxon>
        <taxon>Pleurodeles</taxon>
    </lineage>
</organism>
<protein>
    <submittedName>
        <fullName evidence="2">Uncharacterized protein</fullName>
    </submittedName>
</protein>
<proteinExistence type="predicted"/>
<feature type="region of interest" description="Disordered" evidence="1">
    <location>
        <begin position="49"/>
        <end position="69"/>
    </location>
</feature>
<gene>
    <name evidence="2" type="ORF">NDU88_008600</name>
</gene>
<name>A0AAV7QV26_PLEWA</name>
<dbReference type="EMBL" id="JANPWB010000010">
    <property type="protein sequence ID" value="KAJ1142273.1"/>
    <property type="molecule type" value="Genomic_DNA"/>
</dbReference>
<keyword evidence="3" id="KW-1185">Reference proteome</keyword>
<feature type="compositionally biased region" description="Polar residues" evidence="1">
    <location>
        <begin position="49"/>
        <end position="60"/>
    </location>
</feature>
<reference evidence="2" key="1">
    <citation type="journal article" date="2022" name="bioRxiv">
        <title>Sequencing and chromosome-scale assembly of the giantPleurodeles waltlgenome.</title>
        <authorList>
            <person name="Brown T."/>
            <person name="Elewa A."/>
            <person name="Iarovenko S."/>
            <person name="Subramanian E."/>
            <person name="Araus A.J."/>
            <person name="Petzold A."/>
            <person name="Susuki M."/>
            <person name="Suzuki K.-i.T."/>
            <person name="Hayashi T."/>
            <person name="Toyoda A."/>
            <person name="Oliveira C."/>
            <person name="Osipova E."/>
            <person name="Leigh N.D."/>
            <person name="Simon A."/>
            <person name="Yun M.H."/>
        </authorList>
    </citation>
    <scope>NUCLEOTIDE SEQUENCE</scope>
    <source>
        <strain evidence="2">20211129_DDA</strain>
        <tissue evidence="2">Liver</tissue>
    </source>
</reference>
<evidence type="ECO:0000256" key="1">
    <source>
        <dbReference type="SAM" id="MobiDB-lite"/>
    </source>
</evidence>
<sequence>MRIPLSGGRSEHKGSSSRCCCSAFTDGEELQPGTPQENTMEHYMNPVSASQRHYRQTTGRGDQDPESATEEPLKAVLLVAIHGTRTALKSKIETVALEVNLLRTDLCKVFDRVRVAEGTIGKLQAEVAGLCKQMAEVPSRSGTLQVRVEDTEVRSHSNNVRLLGFQEQAEKGATEQFVEQWIQDTLKPSYL</sequence>
<dbReference type="AlphaFoldDB" id="A0AAV7QV26"/>